<dbReference type="PANTHER" id="PTHR22963">
    <property type="entry name" value="ENDOGLIN-RELATED"/>
    <property type="match status" value="1"/>
</dbReference>
<organism evidence="2 3">
    <name type="scientific">Lasius niger</name>
    <name type="common">Black garden ant</name>
    <dbReference type="NCBI Taxonomy" id="67767"/>
    <lineage>
        <taxon>Eukaryota</taxon>
        <taxon>Metazoa</taxon>
        <taxon>Ecdysozoa</taxon>
        <taxon>Arthropoda</taxon>
        <taxon>Hexapoda</taxon>
        <taxon>Insecta</taxon>
        <taxon>Pterygota</taxon>
        <taxon>Neoptera</taxon>
        <taxon>Endopterygota</taxon>
        <taxon>Hymenoptera</taxon>
        <taxon>Apocrita</taxon>
        <taxon>Aculeata</taxon>
        <taxon>Formicoidea</taxon>
        <taxon>Formicidae</taxon>
        <taxon>Formicinae</taxon>
        <taxon>Lasius</taxon>
        <taxon>Lasius</taxon>
    </lineage>
</organism>
<name>A0A0J7MT12_LASNI</name>
<comment type="caution">
    <text evidence="2">The sequence shown here is derived from an EMBL/GenBank/DDBJ whole genome shotgun (WGS) entry which is preliminary data.</text>
</comment>
<dbReference type="SMART" id="SM00181">
    <property type="entry name" value="EGF"/>
    <property type="match status" value="2"/>
</dbReference>
<protein>
    <submittedName>
        <fullName evidence="2">Neurogenic locus notch protein</fullName>
    </submittedName>
</protein>
<evidence type="ECO:0000313" key="2">
    <source>
        <dbReference type="EMBL" id="KMQ83640.1"/>
    </source>
</evidence>
<dbReference type="Pfam" id="PF21164">
    <property type="entry name" value="Dumpy_DPY"/>
    <property type="match status" value="1"/>
</dbReference>
<dbReference type="PANTHER" id="PTHR22963:SF39">
    <property type="entry name" value="DUMPY"/>
    <property type="match status" value="1"/>
</dbReference>
<dbReference type="InterPro" id="IPR000742">
    <property type="entry name" value="EGF"/>
</dbReference>
<reference evidence="2 3" key="1">
    <citation type="submission" date="2015-04" db="EMBL/GenBank/DDBJ databases">
        <title>Lasius niger genome sequencing.</title>
        <authorList>
            <person name="Konorov E.A."/>
            <person name="Nikitin M.A."/>
            <person name="Kirill M.V."/>
            <person name="Chang P."/>
        </authorList>
    </citation>
    <scope>NUCLEOTIDE SEQUENCE [LARGE SCALE GENOMIC DNA]</scope>
    <source>
        <tissue evidence="2">Whole</tissue>
    </source>
</reference>
<dbReference type="EMBL" id="LBMM01019028">
    <property type="protein sequence ID" value="KMQ83640.1"/>
    <property type="molecule type" value="Genomic_DNA"/>
</dbReference>
<accession>A0A0J7MT12</accession>
<gene>
    <name evidence="2" type="ORF">RF55_19479</name>
</gene>
<evidence type="ECO:0000313" key="3">
    <source>
        <dbReference type="Proteomes" id="UP000036403"/>
    </source>
</evidence>
<keyword evidence="3" id="KW-1185">Reference proteome</keyword>
<evidence type="ECO:0000259" key="1">
    <source>
        <dbReference type="SMART" id="SM00181"/>
    </source>
</evidence>
<sequence length="117" mass="12511">MIFAAVPQDPCNPSPCGANAMCRDGTCTCLPEYHGDPYTACRPECVQNPDCPLDKACVRNKCFDPCTGVCGQNAKCTVINHTPMCACPDGMSGNAFAACYPVVQGKPIDNRANIFMR</sequence>
<dbReference type="OrthoDB" id="4405280at2759"/>
<dbReference type="STRING" id="67767.A0A0J7MT12"/>
<proteinExistence type="predicted"/>
<dbReference type="InterPro" id="IPR048407">
    <property type="entry name" value="Dumpy_DPY"/>
</dbReference>
<dbReference type="AlphaFoldDB" id="A0A0J7MT12"/>
<dbReference type="PaxDb" id="67767-A0A0J7MT12"/>
<feature type="domain" description="EGF-like" evidence="1">
    <location>
        <begin position="10"/>
        <end position="42"/>
    </location>
</feature>
<dbReference type="Proteomes" id="UP000036403">
    <property type="component" value="Unassembled WGS sequence"/>
</dbReference>
<feature type="domain" description="EGF-like" evidence="1">
    <location>
        <begin position="65"/>
        <end position="100"/>
    </location>
</feature>
<dbReference type="SUPFAM" id="SSF90148">
    <property type="entry name" value="DPY module"/>
    <property type="match status" value="1"/>
</dbReference>